<name>A0AB34XW70_LACPN</name>
<keyword evidence="2" id="KW-0229">DNA integration</keyword>
<dbReference type="InterPro" id="IPR002104">
    <property type="entry name" value="Integrase_catalytic"/>
</dbReference>
<evidence type="ECO:0000259" key="5">
    <source>
        <dbReference type="PROSITE" id="PS51898"/>
    </source>
</evidence>
<dbReference type="AlphaFoldDB" id="A0AB34XW70"/>
<dbReference type="Gene3D" id="1.10.443.10">
    <property type="entry name" value="Intergrase catalytic core"/>
    <property type="match status" value="1"/>
</dbReference>
<accession>A0AB34XW70</accession>
<comment type="similarity">
    <text evidence="1">Belongs to the 'phage' integrase family.</text>
</comment>
<evidence type="ECO:0000256" key="1">
    <source>
        <dbReference type="ARBA" id="ARBA00008857"/>
    </source>
</evidence>
<dbReference type="InterPro" id="IPR011010">
    <property type="entry name" value="DNA_brk_join_enz"/>
</dbReference>
<evidence type="ECO:0000256" key="3">
    <source>
        <dbReference type="ARBA" id="ARBA00023125"/>
    </source>
</evidence>
<dbReference type="Proteomes" id="UP000076989">
    <property type="component" value="Unassembled WGS sequence"/>
</dbReference>
<comment type="caution">
    <text evidence="6">The sequence shown here is derived from an EMBL/GenBank/DDBJ whole genome shotgun (WGS) entry which is preliminary data.</text>
</comment>
<protein>
    <submittedName>
        <fullName evidence="6">Integrase</fullName>
    </submittedName>
</protein>
<dbReference type="PANTHER" id="PTHR30629:SF2">
    <property type="entry name" value="PROPHAGE INTEGRASE INTS-RELATED"/>
    <property type="match status" value="1"/>
</dbReference>
<dbReference type="Pfam" id="PF14659">
    <property type="entry name" value="Phage_int_SAM_3"/>
    <property type="match status" value="1"/>
</dbReference>
<feature type="domain" description="Tyr recombinase" evidence="5">
    <location>
        <begin position="172"/>
        <end position="380"/>
    </location>
</feature>
<proteinExistence type="inferred from homology"/>
<reference evidence="6 7" key="1">
    <citation type="submission" date="2016-03" db="EMBL/GenBank/DDBJ databases">
        <title>Comparative genomics of 54 Lactobacillus plantarum strains reveals genomic uncoupling from niche constraints.</title>
        <authorList>
            <person name="Martino M.E."/>
        </authorList>
    </citation>
    <scope>NUCLEOTIDE SEQUENCE [LARGE SCALE GENOMIC DNA]</scope>
    <source>
        <strain evidence="6 7">Nizo2260</strain>
    </source>
</reference>
<dbReference type="RefSeq" id="WP_027822996.1">
    <property type="nucleotide sequence ID" value="NZ_CAXLJY010000010.1"/>
</dbReference>
<evidence type="ECO:0000313" key="7">
    <source>
        <dbReference type="Proteomes" id="UP000076989"/>
    </source>
</evidence>
<dbReference type="InterPro" id="IPR050808">
    <property type="entry name" value="Phage_Integrase"/>
</dbReference>
<dbReference type="GO" id="GO:0006310">
    <property type="term" value="P:DNA recombination"/>
    <property type="evidence" value="ECO:0007669"/>
    <property type="project" value="UniProtKB-KW"/>
</dbReference>
<dbReference type="InterPro" id="IPR028259">
    <property type="entry name" value="AP2-like_int_N"/>
</dbReference>
<dbReference type="InterPro" id="IPR010998">
    <property type="entry name" value="Integrase_recombinase_N"/>
</dbReference>
<evidence type="ECO:0000313" key="6">
    <source>
        <dbReference type="EMBL" id="KZU01287.1"/>
    </source>
</evidence>
<evidence type="ECO:0000256" key="2">
    <source>
        <dbReference type="ARBA" id="ARBA00022908"/>
    </source>
</evidence>
<dbReference type="Pfam" id="PF00589">
    <property type="entry name" value="Phage_integrase"/>
    <property type="match status" value="1"/>
</dbReference>
<gene>
    <name evidence="6" type="ORF">Nizo2260_3011</name>
</gene>
<sequence>MANIKQYTKTDGTSAWKFNVYLGVDPLTGKETRTNRQGFHTKKEAQLELARLQIEFDKHGKKTHVNRTYEDVYSAWIDEYRNTVKESTYVKTVGYFKHHILPAFGAYRIDKITVDYCQKIVNNWFKVFKKYQSVMNYASLVFKYAVKHGMIDRNPVDLITYPRREAVIGANEHENFYDKKELRMFLSALDQEDAEHGNYKADTLFRVLAFTGIRKGEALALTWDDIDFQQRTITINKGLTRGEHARLYVQTPKTKNSNRIIDIDDNTIRVFKQWQIRQRQELFMFGYNVNDNEQPQLIFCNNKNEYLSPSRLRTWLVHIIKKYHLKYITVHGFRHTHASILFEAGASLKQVQERLGHSDIKTTMNVYAHVSKHAKKDTVDKFMKYLDL</sequence>
<dbReference type="GO" id="GO:0003677">
    <property type="term" value="F:DNA binding"/>
    <property type="evidence" value="ECO:0007669"/>
    <property type="project" value="UniProtKB-KW"/>
</dbReference>
<organism evidence="6 7">
    <name type="scientific">Lactiplantibacillus plantarum</name>
    <name type="common">Lactobacillus plantarum</name>
    <dbReference type="NCBI Taxonomy" id="1590"/>
    <lineage>
        <taxon>Bacteria</taxon>
        <taxon>Bacillati</taxon>
        <taxon>Bacillota</taxon>
        <taxon>Bacilli</taxon>
        <taxon>Lactobacillales</taxon>
        <taxon>Lactobacillaceae</taxon>
        <taxon>Lactiplantibacillus</taxon>
    </lineage>
</organism>
<dbReference type="GO" id="GO:0015074">
    <property type="term" value="P:DNA integration"/>
    <property type="evidence" value="ECO:0007669"/>
    <property type="project" value="UniProtKB-KW"/>
</dbReference>
<dbReference type="Gene3D" id="1.10.150.130">
    <property type="match status" value="1"/>
</dbReference>
<dbReference type="SUPFAM" id="SSF56349">
    <property type="entry name" value="DNA breaking-rejoining enzymes"/>
    <property type="match status" value="1"/>
</dbReference>
<dbReference type="PROSITE" id="PS51898">
    <property type="entry name" value="TYR_RECOMBINASE"/>
    <property type="match status" value="1"/>
</dbReference>
<dbReference type="PANTHER" id="PTHR30629">
    <property type="entry name" value="PROPHAGE INTEGRASE"/>
    <property type="match status" value="1"/>
</dbReference>
<keyword evidence="4" id="KW-0233">DNA recombination</keyword>
<dbReference type="CDD" id="cd01189">
    <property type="entry name" value="INT_ICEBs1_C_like"/>
    <property type="match status" value="1"/>
</dbReference>
<dbReference type="InterPro" id="IPR004107">
    <property type="entry name" value="Integrase_SAM-like_N"/>
</dbReference>
<dbReference type="EMBL" id="LUWI01000041">
    <property type="protein sequence ID" value="KZU01287.1"/>
    <property type="molecule type" value="Genomic_DNA"/>
</dbReference>
<dbReference type="InterPro" id="IPR013762">
    <property type="entry name" value="Integrase-like_cat_sf"/>
</dbReference>
<dbReference type="Pfam" id="PF14657">
    <property type="entry name" value="Arm-DNA-bind_4"/>
    <property type="match status" value="1"/>
</dbReference>
<evidence type="ECO:0000256" key="4">
    <source>
        <dbReference type="ARBA" id="ARBA00023172"/>
    </source>
</evidence>
<keyword evidence="3" id="KW-0238">DNA-binding</keyword>